<comment type="similarity">
    <text evidence="1">Belongs to the thymidylate kinase family.</text>
</comment>
<evidence type="ECO:0000256" key="6">
    <source>
        <dbReference type="ARBA" id="ARBA00022777"/>
    </source>
</evidence>
<dbReference type="FunFam" id="3.40.50.300:FF:000225">
    <property type="entry name" value="Thymidylate kinase"/>
    <property type="match status" value="1"/>
</dbReference>
<name>A0A160VHA3_9ZZZZ</name>
<evidence type="ECO:0000313" key="10">
    <source>
        <dbReference type="EMBL" id="CUV10180.1"/>
    </source>
</evidence>
<keyword evidence="3 10" id="KW-0808">Transferase</keyword>
<dbReference type="InterPro" id="IPR039430">
    <property type="entry name" value="Thymidylate_kin-like_dom"/>
</dbReference>
<evidence type="ECO:0000256" key="8">
    <source>
        <dbReference type="ARBA" id="ARBA00048743"/>
    </source>
</evidence>
<evidence type="ECO:0000256" key="2">
    <source>
        <dbReference type="ARBA" id="ARBA00012980"/>
    </source>
</evidence>
<dbReference type="EMBL" id="FAXC01000370">
    <property type="protein sequence ID" value="CUV10180.1"/>
    <property type="molecule type" value="Genomic_DNA"/>
</dbReference>
<keyword evidence="5" id="KW-0547">Nucleotide-binding</keyword>
<dbReference type="GO" id="GO:0006227">
    <property type="term" value="P:dUDP biosynthetic process"/>
    <property type="evidence" value="ECO:0007669"/>
    <property type="project" value="TreeGrafter"/>
</dbReference>
<dbReference type="NCBIfam" id="TIGR00041">
    <property type="entry name" value="DTMP_kinase"/>
    <property type="match status" value="1"/>
</dbReference>
<keyword evidence="6 10" id="KW-0418">Kinase</keyword>
<dbReference type="InterPro" id="IPR027417">
    <property type="entry name" value="P-loop_NTPase"/>
</dbReference>
<evidence type="ECO:0000259" key="9">
    <source>
        <dbReference type="Pfam" id="PF02223"/>
    </source>
</evidence>
<dbReference type="HAMAP" id="MF_00165">
    <property type="entry name" value="Thymidylate_kinase"/>
    <property type="match status" value="1"/>
</dbReference>
<dbReference type="GO" id="GO:0006235">
    <property type="term" value="P:dTTP biosynthetic process"/>
    <property type="evidence" value="ECO:0007669"/>
    <property type="project" value="TreeGrafter"/>
</dbReference>
<dbReference type="SUPFAM" id="SSF52540">
    <property type="entry name" value="P-loop containing nucleoside triphosphate hydrolases"/>
    <property type="match status" value="1"/>
</dbReference>
<dbReference type="PANTHER" id="PTHR10344:SF4">
    <property type="entry name" value="UMP-CMP KINASE 2, MITOCHONDRIAL"/>
    <property type="match status" value="1"/>
</dbReference>
<evidence type="ECO:0000256" key="5">
    <source>
        <dbReference type="ARBA" id="ARBA00022741"/>
    </source>
</evidence>
<feature type="domain" description="Thymidylate kinase-like" evidence="9">
    <location>
        <begin position="12"/>
        <end position="199"/>
    </location>
</feature>
<dbReference type="GO" id="GO:0005829">
    <property type="term" value="C:cytosol"/>
    <property type="evidence" value="ECO:0007669"/>
    <property type="project" value="TreeGrafter"/>
</dbReference>
<dbReference type="PANTHER" id="PTHR10344">
    <property type="entry name" value="THYMIDYLATE KINASE"/>
    <property type="match status" value="1"/>
</dbReference>
<sequence length="210" mass="23926">MSSSNNAKFITFEGIDGCGKSTQARLLLEYMNKSGVETILVREPGGTNISESIREILLHSSSGQMGDRTESLLMTASRAQLTQEVIIPNMDQGKFVIADRYSDSTLAYQGGGRNLDIEWLIELNNYATFTLLPDITFFVDIRSEEALRRLDSNKDRIEGEGIEFQARVRKTYHELAERFNDRYVILDGYGEIDDIHQKVLNEMIRRKFIS</sequence>
<keyword evidence="4" id="KW-0545">Nucleotide biosynthesis</keyword>
<proteinExistence type="inferred from homology"/>
<reference evidence="10" key="1">
    <citation type="submission" date="2015-10" db="EMBL/GenBank/DDBJ databases">
        <authorList>
            <person name="Gilbert D.G."/>
        </authorList>
    </citation>
    <scope>NUCLEOTIDE SEQUENCE</scope>
</reference>
<keyword evidence="7" id="KW-0067">ATP-binding</keyword>
<dbReference type="InterPro" id="IPR018094">
    <property type="entry name" value="Thymidylate_kinase"/>
</dbReference>
<evidence type="ECO:0000256" key="3">
    <source>
        <dbReference type="ARBA" id="ARBA00022679"/>
    </source>
</evidence>
<organism evidence="10">
    <name type="scientific">hydrothermal vent metagenome</name>
    <dbReference type="NCBI Taxonomy" id="652676"/>
    <lineage>
        <taxon>unclassified sequences</taxon>
        <taxon>metagenomes</taxon>
        <taxon>ecological metagenomes</taxon>
    </lineage>
</organism>
<comment type="catalytic activity">
    <reaction evidence="8">
        <text>dTMP + ATP = dTDP + ADP</text>
        <dbReference type="Rhea" id="RHEA:13517"/>
        <dbReference type="ChEBI" id="CHEBI:30616"/>
        <dbReference type="ChEBI" id="CHEBI:58369"/>
        <dbReference type="ChEBI" id="CHEBI:63528"/>
        <dbReference type="ChEBI" id="CHEBI:456216"/>
        <dbReference type="EC" id="2.7.4.9"/>
    </reaction>
</comment>
<evidence type="ECO:0000256" key="4">
    <source>
        <dbReference type="ARBA" id="ARBA00022727"/>
    </source>
</evidence>
<dbReference type="Pfam" id="PF02223">
    <property type="entry name" value="Thymidylate_kin"/>
    <property type="match status" value="1"/>
</dbReference>
<accession>A0A160VHA3</accession>
<dbReference type="GO" id="GO:0006233">
    <property type="term" value="P:dTDP biosynthetic process"/>
    <property type="evidence" value="ECO:0007669"/>
    <property type="project" value="InterPro"/>
</dbReference>
<dbReference type="AlphaFoldDB" id="A0A160VHA3"/>
<dbReference type="Gene3D" id="3.40.50.300">
    <property type="entry name" value="P-loop containing nucleotide triphosphate hydrolases"/>
    <property type="match status" value="1"/>
</dbReference>
<dbReference type="GO" id="GO:0005524">
    <property type="term" value="F:ATP binding"/>
    <property type="evidence" value="ECO:0007669"/>
    <property type="project" value="UniProtKB-KW"/>
</dbReference>
<dbReference type="EC" id="2.7.4.9" evidence="2"/>
<protein>
    <recommendedName>
        <fullName evidence="2">dTMP kinase</fullName>
        <ecNumber evidence="2">2.7.4.9</ecNumber>
    </recommendedName>
</protein>
<dbReference type="GO" id="GO:0004798">
    <property type="term" value="F:dTMP kinase activity"/>
    <property type="evidence" value="ECO:0007669"/>
    <property type="project" value="UniProtKB-EC"/>
</dbReference>
<gene>
    <name evidence="10" type="ORF">MGWOODY_Mmi873</name>
</gene>
<dbReference type="CDD" id="cd01672">
    <property type="entry name" value="TMPK"/>
    <property type="match status" value="1"/>
</dbReference>
<evidence type="ECO:0000256" key="1">
    <source>
        <dbReference type="ARBA" id="ARBA00009776"/>
    </source>
</evidence>
<evidence type="ECO:0000256" key="7">
    <source>
        <dbReference type="ARBA" id="ARBA00022840"/>
    </source>
</evidence>